<dbReference type="PANTHER" id="PTHR11733:SF167">
    <property type="entry name" value="FI17812P1-RELATED"/>
    <property type="match status" value="1"/>
</dbReference>
<evidence type="ECO:0000256" key="5">
    <source>
        <dbReference type="ARBA" id="ARBA00022801"/>
    </source>
</evidence>
<dbReference type="SUPFAM" id="SSF55486">
    <property type="entry name" value="Metalloproteases ('zincins'), catalytic domain"/>
    <property type="match status" value="1"/>
</dbReference>
<comment type="cofactor">
    <cofactor evidence="1">
        <name>Zn(2+)</name>
        <dbReference type="ChEBI" id="CHEBI:29105"/>
    </cofactor>
</comment>
<dbReference type="InterPro" id="IPR000718">
    <property type="entry name" value="Peptidase_M13"/>
</dbReference>
<organism evidence="11 12">
    <name type="scientific">Antrihabitans cavernicola</name>
    <dbReference type="NCBI Taxonomy" id="2495913"/>
    <lineage>
        <taxon>Bacteria</taxon>
        <taxon>Bacillati</taxon>
        <taxon>Actinomycetota</taxon>
        <taxon>Actinomycetes</taxon>
        <taxon>Mycobacteriales</taxon>
        <taxon>Nocardiaceae</taxon>
        <taxon>Antrihabitans</taxon>
    </lineage>
</organism>
<evidence type="ECO:0000256" key="8">
    <source>
        <dbReference type="SAM" id="SignalP"/>
    </source>
</evidence>
<evidence type="ECO:0000256" key="7">
    <source>
        <dbReference type="ARBA" id="ARBA00023049"/>
    </source>
</evidence>
<dbReference type="InterPro" id="IPR006311">
    <property type="entry name" value="TAT_signal"/>
</dbReference>
<dbReference type="GO" id="GO:0046872">
    <property type="term" value="F:metal ion binding"/>
    <property type="evidence" value="ECO:0007669"/>
    <property type="project" value="UniProtKB-KW"/>
</dbReference>
<keyword evidence="3" id="KW-0645">Protease</keyword>
<accession>A0A5A7SGT0</accession>
<dbReference type="PANTHER" id="PTHR11733">
    <property type="entry name" value="ZINC METALLOPROTEASE FAMILY M13 NEPRILYSIN-RELATED"/>
    <property type="match status" value="1"/>
</dbReference>
<sequence length="676" mass="74296">MLDRRRFLSAVAGLAAAGAVAACTRTTDEPKAPLTPDLSGADDAIRPQDDLFRHVNGKWLNDYTIPADKSRFGAFDELDDQAQENLRKIIEGINSADSGSDEQKIRDLYGSYLNTAAIDRAGTQPIADLLDAITKAQNKSDLITVMGTMTTGGAVGLIELDVYPDAKNPTRYVANLAQSGIGLPDESYYREPDYAEQRDKYRTFVDTIGRLAALPNSAGIGDRVLAIETAIAAGHWDNVRTRDSVATYNPFPWDQLPTLAPGFDFETWAKSVGGDATKFATVIVAEPSFLTHVAGVWTATDIEGLRDYLRISVIRSYGEYLAKDIADAKFDFFSKTLKGVQQQPDRWKEGITTVDKLLGEALGKKYVAAHFPADAKKQADDLVGNLLAAYKNSFDTSDWMTEPTRKAAIEKLGKITTKIGYPDKWRDYSKLQIEKDKIVANVRAGNSFESARQLAKLGTPVTKDEWQMTPQTVNAYYDPSYNEIVFPAAILQSPFFSPDAEPAMNYGGIGAVIGHEIGHGFDDQGSTFDGDGLLRDWWTPQDRAAFDTKTKALIAQYEALVPAGLAPTQHVNGALTIGENLADLGGLSISLAALKIAEQKAGNTPKLQDVFLSWGRIWRGKERKEAQIQGLATDPHSPTEFRCNQVVRNVPDFYAAFDVKATDKEFLPEQDRVRVW</sequence>
<keyword evidence="7" id="KW-0482">Metalloprotease</keyword>
<comment type="similarity">
    <text evidence="2">Belongs to the peptidase M13 family.</text>
</comment>
<evidence type="ECO:0000256" key="6">
    <source>
        <dbReference type="ARBA" id="ARBA00022833"/>
    </source>
</evidence>
<dbReference type="EMBL" id="VLNY01000003">
    <property type="protein sequence ID" value="KAA0023695.1"/>
    <property type="molecule type" value="Genomic_DNA"/>
</dbReference>
<dbReference type="PRINTS" id="PR00786">
    <property type="entry name" value="NEPRILYSIN"/>
</dbReference>
<evidence type="ECO:0000256" key="4">
    <source>
        <dbReference type="ARBA" id="ARBA00022723"/>
    </source>
</evidence>
<evidence type="ECO:0000313" key="12">
    <source>
        <dbReference type="Proteomes" id="UP000322244"/>
    </source>
</evidence>
<dbReference type="Pfam" id="PF05649">
    <property type="entry name" value="Peptidase_M13_N"/>
    <property type="match status" value="1"/>
</dbReference>
<keyword evidence="6" id="KW-0862">Zinc</keyword>
<comment type="caution">
    <text evidence="11">The sequence shown here is derived from an EMBL/GenBank/DDBJ whole genome shotgun (WGS) entry which is preliminary data.</text>
</comment>
<protein>
    <submittedName>
        <fullName evidence="11">M13 family peptidase</fullName>
    </submittedName>
</protein>
<gene>
    <name evidence="11" type="ORF">FOY51_08840</name>
</gene>
<proteinExistence type="inferred from homology"/>
<evidence type="ECO:0000256" key="3">
    <source>
        <dbReference type="ARBA" id="ARBA00022670"/>
    </source>
</evidence>
<dbReference type="PROSITE" id="PS51885">
    <property type="entry name" value="NEPRILYSIN"/>
    <property type="match status" value="1"/>
</dbReference>
<dbReference type="PROSITE" id="PS51318">
    <property type="entry name" value="TAT"/>
    <property type="match status" value="1"/>
</dbReference>
<dbReference type="GO" id="GO:0005886">
    <property type="term" value="C:plasma membrane"/>
    <property type="evidence" value="ECO:0007669"/>
    <property type="project" value="TreeGrafter"/>
</dbReference>
<dbReference type="InterPro" id="IPR008753">
    <property type="entry name" value="Peptidase_M13_N"/>
</dbReference>
<dbReference type="Gene3D" id="1.10.1380.10">
    <property type="entry name" value="Neutral endopeptidase , domain2"/>
    <property type="match status" value="1"/>
</dbReference>
<evidence type="ECO:0000313" key="11">
    <source>
        <dbReference type="EMBL" id="KAA0023695.1"/>
    </source>
</evidence>
<evidence type="ECO:0000259" key="9">
    <source>
        <dbReference type="Pfam" id="PF01431"/>
    </source>
</evidence>
<dbReference type="AlphaFoldDB" id="A0A5A7SGT0"/>
<feature type="signal peptide" evidence="8">
    <location>
        <begin position="1"/>
        <end position="21"/>
    </location>
</feature>
<evidence type="ECO:0000259" key="10">
    <source>
        <dbReference type="Pfam" id="PF05649"/>
    </source>
</evidence>
<feature type="domain" description="Peptidase M13 C-terminal" evidence="9">
    <location>
        <begin position="474"/>
        <end position="672"/>
    </location>
</feature>
<keyword evidence="5" id="KW-0378">Hydrolase</keyword>
<dbReference type="InterPro" id="IPR042089">
    <property type="entry name" value="Peptidase_M13_dom_2"/>
</dbReference>
<dbReference type="InterPro" id="IPR024079">
    <property type="entry name" value="MetalloPept_cat_dom_sf"/>
</dbReference>
<dbReference type="GO" id="GO:0004222">
    <property type="term" value="F:metalloendopeptidase activity"/>
    <property type="evidence" value="ECO:0007669"/>
    <property type="project" value="InterPro"/>
</dbReference>
<feature type="chain" id="PRO_5022674750" evidence="8">
    <location>
        <begin position="22"/>
        <end position="676"/>
    </location>
</feature>
<dbReference type="PROSITE" id="PS51257">
    <property type="entry name" value="PROKAR_LIPOPROTEIN"/>
    <property type="match status" value="1"/>
</dbReference>
<dbReference type="CDD" id="cd08662">
    <property type="entry name" value="M13"/>
    <property type="match status" value="1"/>
</dbReference>
<dbReference type="OrthoDB" id="9775677at2"/>
<dbReference type="Proteomes" id="UP000322244">
    <property type="component" value="Unassembled WGS sequence"/>
</dbReference>
<keyword evidence="4" id="KW-0479">Metal-binding</keyword>
<keyword evidence="8" id="KW-0732">Signal</keyword>
<evidence type="ECO:0000256" key="1">
    <source>
        <dbReference type="ARBA" id="ARBA00001947"/>
    </source>
</evidence>
<dbReference type="Gene3D" id="3.40.390.10">
    <property type="entry name" value="Collagenase (Catalytic Domain)"/>
    <property type="match status" value="1"/>
</dbReference>
<evidence type="ECO:0000256" key="2">
    <source>
        <dbReference type="ARBA" id="ARBA00007357"/>
    </source>
</evidence>
<name>A0A5A7SGT0_9NOCA</name>
<dbReference type="InterPro" id="IPR018497">
    <property type="entry name" value="Peptidase_M13_C"/>
</dbReference>
<feature type="domain" description="Peptidase M13 N-terminal" evidence="10">
    <location>
        <begin position="47"/>
        <end position="422"/>
    </location>
</feature>
<reference evidence="11 12" key="1">
    <citation type="submission" date="2019-07" db="EMBL/GenBank/DDBJ databases">
        <title>Rhodococcus cavernicolus sp. nov., isolated from a cave.</title>
        <authorList>
            <person name="Lee S.D."/>
        </authorList>
    </citation>
    <scope>NUCLEOTIDE SEQUENCE [LARGE SCALE GENOMIC DNA]</scope>
    <source>
        <strain evidence="11 12">C1-24</strain>
    </source>
</reference>
<dbReference type="GO" id="GO:0016485">
    <property type="term" value="P:protein processing"/>
    <property type="evidence" value="ECO:0007669"/>
    <property type="project" value="TreeGrafter"/>
</dbReference>
<keyword evidence="12" id="KW-1185">Reference proteome</keyword>
<dbReference type="Pfam" id="PF01431">
    <property type="entry name" value="Peptidase_M13"/>
    <property type="match status" value="1"/>
</dbReference>